<dbReference type="RefSeq" id="WP_114433428.1">
    <property type="nucleotide sequence ID" value="NZ_QPJI01000001.1"/>
</dbReference>
<gene>
    <name evidence="1" type="ORF">DET61_101196</name>
</gene>
<dbReference type="EMBL" id="QPJI01000001">
    <property type="protein sequence ID" value="RCW75201.1"/>
    <property type="molecule type" value="Genomic_DNA"/>
</dbReference>
<evidence type="ECO:0000313" key="2">
    <source>
        <dbReference type="Proteomes" id="UP000253647"/>
    </source>
</evidence>
<comment type="caution">
    <text evidence="1">The sequence shown here is derived from an EMBL/GenBank/DDBJ whole genome shotgun (WGS) entry which is preliminary data.</text>
</comment>
<reference evidence="1 2" key="1">
    <citation type="submission" date="2018-07" db="EMBL/GenBank/DDBJ databases">
        <title>Freshwater and sediment microbial communities from various areas in North America, analyzing microbe dynamics in response to fracking.</title>
        <authorList>
            <person name="Lamendella R."/>
        </authorList>
    </citation>
    <scope>NUCLEOTIDE SEQUENCE [LARGE SCALE GENOMIC DNA]</scope>
    <source>
        <strain evidence="1 2">105B</strain>
    </source>
</reference>
<proteinExistence type="predicted"/>
<protein>
    <submittedName>
        <fullName evidence="1">Uncharacterized protein</fullName>
    </submittedName>
</protein>
<name>A0A368Y4J9_MARNT</name>
<accession>A0A368Y4J9</accession>
<organism evidence="1 2">
    <name type="scientific">Marinobacter nauticus</name>
    <name type="common">Marinobacter hydrocarbonoclasticus</name>
    <name type="synonym">Marinobacter aquaeolei</name>
    <dbReference type="NCBI Taxonomy" id="2743"/>
    <lineage>
        <taxon>Bacteria</taxon>
        <taxon>Pseudomonadati</taxon>
        <taxon>Pseudomonadota</taxon>
        <taxon>Gammaproteobacteria</taxon>
        <taxon>Pseudomonadales</taxon>
        <taxon>Marinobacteraceae</taxon>
        <taxon>Marinobacter</taxon>
    </lineage>
</organism>
<dbReference type="Proteomes" id="UP000253647">
    <property type="component" value="Unassembled WGS sequence"/>
</dbReference>
<evidence type="ECO:0000313" key="1">
    <source>
        <dbReference type="EMBL" id="RCW75201.1"/>
    </source>
</evidence>
<dbReference type="AlphaFoldDB" id="A0A368Y4J9"/>
<sequence length="83" mass="9359">MGNSNFTTDQQLSLAVTQRKNKGQLLKQYDREQKMIDSGPLGVKRLVANIAIDFQEQIPGLSWDDAFKMALGYCQRTHATIKS</sequence>